<keyword evidence="2" id="KW-0812">Transmembrane</keyword>
<gene>
    <name evidence="4" type="primary">bfpA_1</name>
    <name evidence="4" type="ORF">NCTC12123_00090</name>
</gene>
<dbReference type="SUPFAM" id="SSF54523">
    <property type="entry name" value="Pili subunits"/>
    <property type="match status" value="1"/>
</dbReference>
<feature type="transmembrane region" description="Helical" evidence="2">
    <location>
        <begin position="7"/>
        <end position="31"/>
    </location>
</feature>
<dbReference type="RefSeq" id="WP_048242313.1">
    <property type="nucleotide sequence ID" value="NZ_CP011864.1"/>
</dbReference>
<dbReference type="InterPro" id="IPR014911">
    <property type="entry name" value="PilS_N"/>
</dbReference>
<sequence length="172" mass="18157">MKERKKGFSLIEMLLVLVVATGIAGATFYGYSKLQEGFRTSNAIRDLATISKAMSAITASKPTVAEANSMLISSKSLPSTMVDTRTNTLVNAYGGKLTITAHNGLDDSYDVSYYNVPPSACSTLVSSGRVVYRNVSNTTSGSKIAATSSMADITAFCSSFNTSSVLVFTNAD</sequence>
<dbReference type="Proteomes" id="UP000255163">
    <property type="component" value="Unassembled WGS sequence"/>
</dbReference>
<comment type="subcellular location">
    <subcellularLocation>
        <location evidence="1">Membrane</location>
        <topology evidence="1">Single-pass membrane protein</topology>
    </subcellularLocation>
</comment>
<reference evidence="4 5" key="1">
    <citation type="submission" date="2018-06" db="EMBL/GenBank/DDBJ databases">
        <authorList>
            <consortium name="Pathogen Informatics"/>
            <person name="Doyle S."/>
        </authorList>
    </citation>
    <scope>NUCLEOTIDE SEQUENCE [LARGE SCALE GENOMIC DNA]</scope>
    <source>
        <strain evidence="4 5">NCTC12123</strain>
    </source>
</reference>
<dbReference type="NCBIfam" id="TIGR02532">
    <property type="entry name" value="IV_pilin_GFxxxE"/>
    <property type="match status" value="1"/>
</dbReference>
<dbReference type="InterPro" id="IPR045584">
    <property type="entry name" value="Pilin-like"/>
</dbReference>
<dbReference type="PROSITE" id="PS00409">
    <property type="entry name" value="PROKAR_NTER_METHYL"/>
    <property type="match status" value="1"/>
</dbReference>
<proteinExistence type="predicted"/>
<dbReference type="Gene3D" id="3.30.1690.10">
    <property type="entry name" value="TcpA-like pilin"/>
    <property type="match status" value="1"/>
</dbReference>
<evidence type="ECO:0000256" key="1">
    <source>
        <dbReference type="ARBA" id="ARBA00004167"/>
    </source>
</evidence>
<name>A0A376F2P6_ENTAS</name>
<dbReference type="GO" id="GO:0016020">
    <property type="term" value="C:membrane"/>
    <property type="evidence" value="ECO:0007669"/>
    <property type="project" value="UniProtKB-SubCell"/>
</dbReference>
<keyword evidence="2" id="KW-1133">Transmembrane helix</keyword>
<accession>A0A376F2P6</accession>
<evidence type="ECO:0000256" key="2">
    <source>
        <dbReference type="SAM" id="Phobius"/>
    </source>
</evidence>
<evidence type="ECO:0000313" key="5">
    <source>
        <dbReference type="Proteomes" id="UP000255163"/>
    </source>
</evidence>
<dbReference type="Pfam" id="PF07963">
    <property type="entry name" value="N_methyl"/>
    <property type="match status" value="1"/>
</dbReference>
<dbReference type="InterPro" id="IPR012902">
    <property type="entry name" value="N_methyl_site"/>
</dbReference>
<dbReference type="EMBL" id="UFYI01000005">
    <property type="protein sequence ID" value="STD17552.1"/>
    <property type="molecule type" value="Genomic_DNA"/>
</dbReference>
<dbReference type="AlphaFoldDB" id="A0A376F2P6"/>
<dbReference type="Pfam" id="PF08805">
    <property type="entry name" value="PilS"/>
    <property type="match status" value="1"/>
</dbReference>
<protein>
    <submittedName>
        <fullName evidence="4">Bundle-forming pilin</fullName>
    </submittedName>
</protein>
<evidence type="ECO:0000313" key="4">
    <source>
        <dbReference type="EMBL" id="STD17552.1"/>
    </source>
</evidence>
<feature type="domain" description="Type 4 secretion system PilS N-terminal" evidence="3">
    <location>
        <begin position="44"/>
        <end position="166"/>
    </location>
</feature>
<keyword evidence="2" id="KW-0472">Membrane</keyword>
<evidence type="ECO:0000259" key="3">
    <source>
        <dbReference type="Pfam" id="PF08805"/>
    </source>
</evidence>
<organism evidence="4 5">
    <name type="scientific">Enterobacter asburiae</name>
    <dbReference type="NCBI Taxonomy" id="61645"/>
    <lineage>
        <taxon>Bacteria</taxon>
        <taxon>Pseudomonadati</taxon>
        <taxon>Pseudomonadota</taxon>
        <taxon>Gammaproteobacteria</taxon>
        <taxon>Enterobacterales</taxon>
        <taxon>Enterobacteriaceae</taxon>
        <taxon>Enterobacter</taxon>
        <taxon>Enterobacter cloacae complex</taxon>
    </lineage>
</organism>